<keyword evidence="3" id="KW-1185">Reference proteome</keyword>
<evidence type="ECO:0000313" key="3">
    <source>
        <dbReference type="Proteomes" id="UP001217838"/>
    </source>
</evidence>
<dbReference type="Proteomes" id="UP001217838">
    <property type="component" value="Unassembled WGS sequence"/>
</dbReference>
<feature type="compositionally biased region" description="Basic residues" evidence="1">
    <location>
        <begin position="77"/>
        <end position="86"/>
    </location>
</feature>
<evidence type="ECO:0000313" key="2">
    <source>
        <dbReference type="EMBL" id="MDC0670205.1"/>
    </source>
</evidence>
<dbReference type="EMBL" id="JAQNDN010000010">
    <property type="protein sequence ID" value="MDC0670205.1"/>
    <property type="molecule type" value="Genomic_DNA"/>
</dbReference>
<accession>A0ABT5B7V8</accession>
<protein>
    <submittedName>
        <fullName evidence="2">Uncharacterized protein</fullName>
    </submittedName>
</protein>
<gene>
    <name evidence="2" type="ORF">POL58_20795</name>
</gene>
<organism evidence="2 3">
    <name type="scientific">Nannocystis radixulma</name>
    <dbReference type="NCBI Taxonomy" id="2995305"/>
    <lineage>
        <taxon>Bacteria</taxon>
        <taxon>Pseudomonadati</taxon>
        <taxon>Myxococcota</taxon>
        <taxon>Polyangia</taxon>
        <taxon>Nannocystales</taxon>
        <taxon>Nannocystaceae</taxon>
        <taxon>Nannocystis</taxon>
    </lineage>
</organism>
<sequence>MGLELEVELASEVLEVVEVVAPDVLPEDVRSPVEGPVLELVLDATWPALPAFLSVPQAASERTFRAMRSATRGDVHRPKRREDKRR</sequence>
<name>A0ABT5B7V8_9BACT</name>
<feature type="region of interest" description="Disordered" evidence="1">
    <location>
        <begin position="66"/>
        <end position="86"/>
    </location>
</feature>
<reference evidence="2 3" key="1">
    <citation type="submission" date="2022-11" db="EMBL/GenBank/DDBJ databases">
        <title>Minimal conservation of predation-associated metabolite biosynthetic gene clusters underscores biosynthetic potential of Myxococcota including descriptions for ten novel species: Archangium lansinium sp. nov., Myxococcus landrumus sp. nov., Nannocystis bai.</title>
        <authorList>
            <person name="Ahearne A."/>
            <person name="Stevens C."/>
            <person name="Dowd S."/>
        </authorList>
    </citation>
    <scope>NUCLEOTIDE SEQUENCE [LARGE SCALE GENOMIC DNA]</scope>
    <source>
        <strain evidence="2 3">NCELM</strain>
    </source>
</reference>
<dbReference type="RefSeq" id="WP_272000024.1">
    <property type="nucleotide sequence ID" value="NZ_JAQNDN010000010.1"/>
</dbReference>
<proteinExistence type="predicted"/>
<evidence type="ECO:0000256" key="1">
    <source>
        <dbReference type="SAM" id="MobiDB-lite"/>
    </source>
</evidence>
<comment type="caution">
    <text evidence="2">The sequence shown here is derived from an EMBL/GenBank/DDBJ whole genome shotgun (WGS) entry which is preliminary data.</text>
</comment>